<keyword evidence="1" id="KW-0732">Signal</keyword>
<dbReference type="KEGG" id="csl:COCSUDRAFT_54113"/>
<gene>
    <name evidence="2" type="ORF">COCSUDRAFT_54113</name>
</gene>
<accession>I0YRQ3</accession>
<dbReference type="PROSITE" id="PS51257">
    <property type="entry name" value="PROKAR_LIPOPROTEIN"/>
    <property type="match status" value="1"/>
</dbReference>
<sequence length="305" mass="31516">MARGLRIAGLVLALLACSAMAADEQLPTADLLIPQNEGDYSNLLASLMDQQHKILTSTLGVDHPQVALASTLVDLQSTLGSLMANLTSDYANFVKFITTAPTFFNQLSADAALLNKQIIATITAVSPAFAKTVNLAAPQFFVNKPNTITASQTLVSVSEQLFSVAPCLIALSQTGVQVNPVLIGVSPRLIQVDAVGVQIQPELITVDPTLINIAPNGVSASPTNVKASPTFIDVSPTVKVVPNSNKAPTISAGIAIKPNPDGWSVTNEFGKVVAKGGAPPLTPVNADGSPIKAAAAKAPATGRRL</sequence>
<proteinExistence type="predicted"/>
<protein>
    <submittedName>
        <fullName evidence="2">Uncharacterized protein</fullName>
    </submittedName>
</protein>
<dbReference type="RefSeq" id="XP_005645616.1">
    <property type="nucleotide sequence ID" value="XM_005645559.1"/>
</dbReference>
<dbReference type="OrthoDB" id="10325862at2759"/>
<evidence type="ECO:0000313" key="3">
    <source>
        <dbReference type="Proteomes" id="UP000007264"/>
    </source>
</evidence>
<organism evidence="2 3">
    <name type="scientific">Coccomyxa subellipsoidea (strain C-169)</name>
    <name type="common">Green microalga</name>
    <dbReference type="NCBI Taxonomy" id="574566"/>
    <lineage>
        <taxon>Eukaryota</taxon>
        <taxon>Viridiplantae</taxon>
        <taxon>Chlorophyta</taxon>
        <taxon>core chlorophytes</taxon>
        <taxon>Trebouxiophyceae</taxon>
        <taxon>Trebouxiophyceae incertae sedis</taxon>
        <taxon>Coccomyxaceae</taxon>
        <taxon>Coccomyxa</taxon>
        <taxon>Coccomyxa subellipsoidea</taxon>
    </lineage>
</organism>
<comment type="caution">
    <text evidence="2">The sequence shown here is derived from an EMBL/GenBank/DDBJ whole genome shotgun (WGS) entry which is preliminary data.</text>
</comment>
<feature type="chain" id="PRO_5003637214" evidence="1">
    <location>
        <begin position="22"/>
        <end position="305"/>
    </location>
</feature>
<keyword evidence="3" id="KW-1185">Reference proteome</keyword>
<feature type="signal peptide" evidence="1">
    <location>
        <begin position="1"/>
        <end position="21"/>
    </location>
</feature>
<dbReference type="Proteomes" id="UP000007264">
    <property type="component" value="Unassembled WGS sequence"/>
</dbReference>
<dbReference type="AlphaFoldDB" id="I0YRQ3"/>
<name>I0YRQ3_COCSC</name>
<evidence type="ECO:0000313" key="2">
    <source>
        <dbReference type="EMBL" id="EIE21072.1"/>
    </source>
</evidence>
<dbReference type="GeneID" id="17039054"/>
<dbReference type="EMBL" id="AGSI01000013">
    <property type="protein sequence ID" value="EIE21072.1"/>
    <property type="molecule type" value="Genomic_DNA"/>
</dbReference>
<evidence type="ECO:0000256" key="1">
    <source>
        <dbReference type="SAM" id="SignalP"/>
    </source>
</evidence>
<reference evidence="2 3" key="1">
    <citation type="journal article" date="2012" name="Genome Biol.">
        <title>The genome of the polar eukaryotic microalga coccomyxa subellipsoidea reveals traits of cold adaptation.</title>
        <authorList>
            <person name="Blanc G."/>
            <person name="Agarkova I."/>
            <person name="Grimwood J."/>
            <person name="Kuo A."/>
            <person name="Brueggeman A."/>
            <person name="Dunigan D."/>
            <person name="Gurnon J."/>
            <person name="Ladunga I."/>
            <person name="Lindquist E."/>
            <person name="Lucas S."/>
            <person name="Pangilinan J."/>
            <person name="Proschold T."/>
            <person name="Salamov A."/>
            <person name="Schmutz J."/>
            <person name="Weeks D."/>
            <person name="Yamada T."/>
            <person name="Claverie J.M."/>
            <person name="Grigoriev I."/>
            <person name="Van Etten J."/>
            <person name="Lomsadze A."/>
            <person name="Borodovsky M."/>
        </authorList>
    </citation>
    <scope>NUCLEOTIDE SEQUENCE [LARGE SCALE GENOMIC DNA]</scope>
    <source>
        <strain evidence="2 3">C-169</strain>
    </source>
</reference>